<evidence type="ECO:0000256" key="11">
    <source>
        <dbReference type="SAM" id="SignalP"/>
    </source>
</evidence>
<dbReference type="SMART" id="SM00406">
    <property type="entry name" value="IGv"/>
    <property type="match status" value="2"/>
</dbReference>
<dbReference type="GO" id="GO:0042130">
    <property type="term" value="P:negative regulation of T cell proliferation"/>
    <property type="evidence" value="ECO:0007669"/>
    <property type="project" value="TreeGrafter"/>
</dbReference>
<feature type="signal peptide" evidence="11">
    <location>
        <begin position="1"/>
        <end position="19"/>
    </location>
</feature>
<dbReference type="GO" id="GO:0042102">
    <property type="term" value="P:positive regulation of T cell proliferation"/>
    <property type="evidence" value="ECO:0007669"/>
    <property type="project" value="TreeGrafter"/>
</dbReference>
<dbReference type="InterPro" id="IPR051713">
    <property type="entry name" value="T-cell_Activation_Regulation"/>
</dbReference>
<reference evidence="13" key="1">
    <citation type="submission" date="2023-03" db="EMBL/GenBank/DDBJ databases">
        <title>Electrophorus voltai genome.</title>
        <authorList>
            <person name="Bian C."/>
        </authorList>
    </citation>
    <scope>NUCLEOTIDE SEQUENCE</scope>
    <source>
        <strain evidence="13">CB-2022</strain>
        <tissue evidence="13">Muscle</tissue>
    </source>
</reference>
<proteinExistence type="predicted"/>
<keyword evidence="6" id="KW-0472">Membrane</keyword>
<evidence type="ECO:0000256" key="8">
    <source>
        <dbReference type="ARBA" id="ARBA00023170"/>
    </source>
</evidence>
<dbReference type="InterPro" id="IPR003599">
    <property type="entry name" value="Ig_sub"/>
</dbReference>
<evidence type="ECO:0000313" key="14">
    <source>
        <dbReference type="Proteomes" id="UP001239994"/>
    </source>
</evidence>
<dbReference type="InterPro" id="IPR007110">
    <property type="entry name" value="Ig-like_dom"/>
</dbReference>
<dbReference type="Gene3D" id="2.60.40.10">
    <property type="entry name" value="Immunoglobulins"/>
    <property type="match status" value="2"/>
</dbReference>
<protein>
    <recommendedName>
        <fullName evidence="12">Ig-like domain-containing protein</fullName>
    </recommendedName>
</protein>
<feature type="domain" description="Ig-like" evidence="12">
    <location>
        <begin position="31"/>
        <end position="133"/>
    </location>
</feature>
<dbReference type="SUPFAM" id="SSF48726">
    <property type="entry name" value="Immunoglobulin"/>
    <property type="match status" value="2"/>
</dbReference>
<evidence type="ECO:0000256" key="2">
    <source>
        <dbReference type="ARBA" id="ARBA00022475"/>
    </source>
</evidence>
<comment type="caution">
    <text evidence="13">The sequence shown here is derived from an EMBL/GenBank/DDBJ whole genome shotgun (WGS) entry which is preliminary data.</text>
</comment>
<dbReference type="EMBL" id="JAROKS010000088">
    <property type="protein sequence ID" value="KAK1784525.1"/>
    <property type="molecule type" value="Genomic_DNA"/>
</dbReference>
<keyword evidence="3" id="KW-0812">Transmembrane</keyword>
<keyword evidence="2" id="KW-1003">Cell membrane</keyword>
<keyword evidence="4 11" id="KW-0732">Signal</keyword>
<keyword evidence="8" id="KW-0675">Receptor</keyword>
<dbReference type="SMART" id="SM00409">
    <property type="entry name" value="IG"/>
    <property type="match status" value="2"/>
</dbReference>
<keyword evidence="9" id="KW-0325">Glycoprotein</keyword>
<evidence type="ECO:0000256" key="4">
    <source>
        <dbReference type="ARBA" id="ARBA00022729"/>
    </source>
</evidence>
<gene>
    <name evidence="13" type="ORF">P4O66_022630</name>
</gene>
<evidence type="ECO:0000313" key="13">
    <source>
        <dbReference type="EMBL" id="KAK1784525.1"/>
    </source>
</evidence>
<evidence type="ECO:0000256" key="10">
    <source>
        <dbReference type="ARBA" id="ARBA00023319"/>
    </source>
</evidence>
<evidence type="ECO:0000256" key="5">
    <source>
        <dbReference type="ARBA" id="ARBA00022989"/>
    </source>
</evidence>
<feature type="domain" description="Ig-like" evidence="12">
    <location>
        <begin position="149"/>
        <end position="250"/>
    </location>
</feature>
<sequence length="250" mass="28407">MKKSLIICFALSVVVLSNGLHVLGPSGPLAIQPGGSVMLPCYVQTPIPVEELEVEWRRTDSETVVHLFQDGESQPESQDQAYRDRAHFFIEDIARGNFSLLLTDVTTKDTGLYKCVVYRNQESNEILIEIKMSEYLTVSGGHVVSVYAGEDTTMNCSVHSHIPPEELEEVSWKKRKTDEDMVVLQFVNGQTVPESIHEAYRDRVELFSREEIHKGNFSLRLKNVQIEDKGFYICEVFHEDLSANTRVEVQ</sequence>
<dbReference type="GO" id="GO:0006955">
    <property type="term" value="P:immune response"/>
    <property type="evidence" value="ECO:0007669"/>
    <property type="project" value="TreeGrafter"/>
</dbReference>
<feature type="non-terminal residue" evidence="13">
    <location>
        <position position="250"/>
    </location>
</feature>
<evidence type="ECO:0000256" key="6">
    <source>
        <dbReference type="ARBA" id="ARBA00023136"/>
    </source>
</evidence>
<dbReference type="PROSITE" id="PS50835">
    <property type="entry name" value="IG_LIKE"/>
    <property type="match status" value="2"/>
</dbReference>
<dbReference type="PROSITE" id="PS00290">
    <property type="entry name" value="IG_MHC"/>
    <property type="match status" value="1"/>
</dbReference>
<keyword evidence="10" id="KW-0393">Immunoglobulin domain</keyword>
<accession>A0AAD8YNW0</accession>
<keyword evidence="7" id="KW-1015">Disulfide bond</keyword>
<dbReference type="InterPro" id="IPR013783">
    <property type="entry name" value="Ig-like_fold"/>
</dbReference>
<comment type="subcellular location">
    <subcellularLocation>
        <location evidence="1">Cell membrane</location>
        <topology evidence="1">Single-pass type I membrane protein</topology>
    </subcellularLocation>
</comment>
<keyword evidence="14" id="KW-1185">Reference proteome</keyword>
<dbReference type="GO" id="GO:0007166">
    <property type="term" value="P:cell surface receptor signaling pathway"/>
    <property type="evidence" value="ECO:0007669"/>
    <property type="project" value="TreeGrafter"/>
</dbReference>
<evidence type="ECO:0000259" key="12">
    <source>
        <dbReference type="PROSITE" id="PS50835"/>
    </source>
</evidence>
<dbReference type="PANTHER" id="PTHR25466">
    <property type="entry name" value="T-LYMPHOCYTE ACTIVATION ANTIGEN"/>
    <property type="match status" value="1"/>
</dbReference>
<dbReference type="PANTHER" id="PTHR25466:SF14">
    <property type="entry name" value="BUTYROPHILIN SUBFAMILY 2 MEMBER A2-LIKE-RELATED"/>
    <property type="match status" value="1"/>
</dbReference>
<dbReference type="GO" id="GO:0009897">
    <property type="term" value="C:external side of plasma membrane"/>
    <property type="evidence" value="ECO:0007669"/>
    <property type="project" value="TreeGrafter"/>
</dbReference>
<evidence type="ECO:0000256" key="1">
    <source>
        <dbReference type="ARBA" id="ARBA00004251"/>
    </source>
</evidence>
<dbReference type="GO" id="GO:0031295">
    <property type="term" value="P:T cell costimulation"/>
    <property type="evidence" value="ECO:0007669"/>
    <property type="project" value="TreeGrafter"/>
</dbReference>
<name>A0AAD8YNW0_9TELE</name>
<evidence type="ECO:0000256" key="7">
    <source>
        <dbReference type="ARBA" id="ARBA00023157"/>
    </source>
</evidence>
<organism evidence="13 14">
    <name type="scientific">Electrophorus voltai</name>
    <dbReference type="NCBI Taxonomy" id="2609070"/>
    <lineage>
        <taxon>Eukaryota</taxon>
        <taxon>Metazoa</taxon>
        <taxon>Chordata</taxon>
        <taxon>Craniata</taxon>
        <taxon>Vertebrata</taxon>
        <taxon>Euteleostomi</taxon>
        <taxon>Actinopterygii</taxon>
        <taxon>Neopterygii</taxon>
        <taxon>Teleostei</taxon>
        <taxon>Ostariophysi</taxon>
        <taxon>Gymnotiformes</taxon>
        <taxon>Gymnotoidei</taxon>
        <taxon>Gymnotidae</taxon>
        <taxon>Electrophorus</taxon>
    </lineage>
</organism>
<dbReference type="GO" id="GO:0071222">
    <property type="term" value="P:cellular response to lipopolysaccharide"/>
    <property type="evidence" value="ECO:0007669"/>
    <property type="project" value="TreeGrafter"/>
</dbReference>
<dbReference type="Pfam" id="PF07686">
    <property type="entry name" value="V-set"/>
    <property type="match status" value="2"/>
</dbReference>
<dbReference type="FunFam" id="2.60.40.10:FF:000142">
    <property type="entry name" value="V-set domain-containing T-cell activation inhibitor 1"/>
    <property type="match status" value="2"/>
</dbReference>
<dbReference type="InterPro" id="IPR013106">
    <property type="entry name" value="Ig_V-set"/>
</dbReference>
<dbReference type="InterPro" id="IPR003006">
    <property type="entry name" value="Ig/MHC_CS"/>
</dbReference>
<dbReference type="AlphaFoldDB" id="A0AAD8YNW0"/>
<dbReference type="Proteomes" id="UP001239994">
    <property type="component" value="Unassembled WGS sequence"/>
</dbReference>
<feature type="chain" id="PRO_5042130477" description="Ig-like domain-containing protein" evidence="11">
    <location>
        <begin position="20"/>
        <end position="250"/>
    </location>
</feature>
<evidence type="ECO:0000256" key="3">
    <source>
        <dbReference type="ARBA" id="ARBA00022692"/>
    </source>
</evidence>
<evidence type="ECO:0000256" key="9">
    <source>
        <dbReference type="ARBA" id="ARBA00023180"/>
    </source>
</evidence>
<keyword evidence="5" id="KW-1133">Transmembrane helix</keyword>
<dbReference type="InterPro" id="IPR036179">
    <property type="entry name" value="Ig-like_dom_sf"/>
</dbReference>